<dbReference type="EMBL" id="AUVB01000050">
    <property type="protein sequence ID" value="KGE03745.1"/>
    <property type="molecule type" value="Genomic_DNA"/>
</dbReference>
<proteinExistence type="predicted"/>
<keyword evidence="2" id="KW-0472">Membrane</keyword>
<evidence type="ECO:0008006" key="5">
    <source>
        <dbReference type="Google" id="ProtNLM"/>
    </source>
</evidence>
<evidence type="ECO:0000313" key="3">
    <source>
        <dbReference type="EMBL" id="KGE03745.1"/>
    </source>
</evidence>
<reference evidence="3 4" key="1">
    <citation type="journal article" date="2014" name="Genome Announc.">
        <title>Genome Sequence of Gammaproteobacterial Pseudohaliea rubra Type Strain DSM 19751, Isolated from Coastal Seawater of the Mediterranean Sea.</title>
        <authorList>
            <person name="Spring S."/>
            <person name="Fiebig A."/>
            <person name="Riedel T."/>
            <person name="Goker M."/>
            <person name="Klenk H.P."/>
        </authorList>
    </citation>
    <scope>NUCLEOTIDE SEQUENCE [LARGE SCALE GENOMIC DNA]</scope>
    <source>
        <strain evidence="3 4">DSM 19751</strain>
    </source>
</reference>
<dbReference type="Gene3D" id="1.10.287.1490">
    <property type="match status" value="1"/>
</dbReference>
<dbReference type="eggNOG" id="COG2959">
    <property type="taxonomic scope" value="Bacteria"/>
</dbReference>
<dbReference type="Gene3D" id="3.40.50.10260">
    <property type="entry name" value="YjeF N-terminal domain"/>
    <property type="match status" value="1"/>
</dbReference>
<feature type="transmembrane region" description="Helical" evidence="2">
    <location>
        <begin position="56"/>
        <end position="77"/>
    </location>
</feature>
<name>A0A095VQU9_9GAMM</name>
<organism evidence="3 4">
    <name type="scientific">Pseudohaliea rubra DSM 19751</name>
    <dbReference type="NCBI Taxonomy" id="1265313"/>
    <lineage>
        <taxon>Bacteria</taxon>
        <taxon>Pseudomonadati</taxon>
        <taxon>Pseudomonadota</taxon>
        <taxon>Gammaproteobacteria</taxon>
        <taxon>Cellvibrionales</taxon>
        <taxon>Halieaceae</taxon>
        <taxon>Pseudohaliea</taxon>
    </lineage>
</organism>
<sequence length="264" mass="28501">MPDTAPLLYSADQTRALDAAAIDQGGLRGLTLMVRAAEAAFARLARRWPAPAGGSLFLRLVATVSLVVAAVACAWAWQLEERLTQTGFQLERYEQRIGELEARLSDTGEGLSQDTAAMAVRIKELYSEVDKLWASAWRRNKARLDELEGTNTNQGEAIAALKKDVAAAGSQLKTASSDIARLKGVAGDLERLMGSAKANQAQVERVADTLNRLDLEINRLGKRVEANEGWVESINAFRRQINTSISQLEGTVRTLQQGPGAGGA</sequence>
<keyword evidence="2" id="KW-0812">Transmembrane</keyword>
<protein>
    <recommendedName>
        <fullName evidence="5">Chromosome partition protein Smc</fullName>
    </recommendedName>
</protein>
<comment type="caution">
    <text evidence="3">The sequence shown here is derived from an EMBL/GenBank/DDBJ whole genome shotgun (WGS) entry which is preliminary data.</text>
</comment>
<dbReference type="InterPro" id="IPR036652">
    <property type="entry name" value="YjeF_N_dom_sf"/>
</dbReference>
<keyword evidence="1" id="KW-0175">Coiled coil</keyword>
<keyword evidence="2" id="KW-1133">Transmembrane helix</keyword>
<dbReference type="Proteomes" id="UP000029640">
    <property type="component" value="Unassembled WGS sequence"/>
</dbReference>
<evidence type="ECO:0000313" key="4">
    <source>
        <dbReference type="Proteomes" id="UP000029640"/>
    </source>
</evidence>
<dbReference type="STRING" id="1265313.HRUBRA_01682"/>
<evidence type="ECO:0000256" key="2">
    <source>
        <dbReference type="SAM" id="Phobius"/>
    </source>
</evidence>
<gene>
    <name evidence="3" type="ORF">HRUBRA_01682</name>
</gene>
<accession>A0A095VQU9</accession>
<dbReference type="HOGENOM" id="CLU_096020_0_0_6"/>
<feature type="coiled-coil region" evidence="1">
    <location>
        <begin position="83"/>
        <end position="110"/>
    </location>
</feature>
<keyword evidence="4" id="KW-1185">Reference proteome</keyword>
<dbReference type="SUPFAM" id="SSF64153">
    <property type="entry name" value="YjeF N-terminal domain-like"/>
    <property type="match status" value="1"/>
</dbReference>
<evidence type="ECO:0000256" key="1">
    <source>
        <dbReference type="SAM" id="Coils"/>
    </source>
</evidence>
<dbReference type="AlphaFoldDB" id="A0A095VQU9"/>
<dbReference type="PATRIC" id="fig|1265313.6.peg.1663"/>
<dbReference type="RefSeq" id="WP_236629851.1">
    <property type="nucleotide sequence ID" value="NZ_KN234774.1"/>
</dbReference>